<protein>
    <recommendedName>
        <fullName evidence="2">S1 motif domain-containing protein</fullName>
    </recommendedName>
</protein>
<keyword evidence="4" id="KW-1185">Reference proteome</keyword>
<feature type="compositionally biased region" description="Basic residues" evidence="1">
    <location>
        <begin position="85"/>
        <end position="96"/>
    </location>
</feature>
<dbReference type="AlphaFoldDB" id="K9ERH6"/>
<dbReference type="InterPro" id="IPR003029">
    <property type="entry name" value="S1_domain"/>
</dbReference>
<feature type="domain" description="S1 motif" evidence="2">
    <location>
        <begin position="6"/>
        <end position="75"/>
    </location>
</feature>
<dbReference type="GO" id="GO:0005737">
    <property type="term" value="C:cytoplasm"/>
    <property type="evidence" value="ECO:0007669"/>
    <property type="project" value="UniProtKB-ARBA"/>
</dbReference>
<dbReference type="OrthoDB" id="9810507at2"/>
<dbReference type="SMART" id="SM00316">
    <property type="entry name" value="S1"/>
    <property type="match status" value="1"/>
</dbReference>
<proteinExistence type="predicted"/>
<dbReference type="STRING" id="883081.HMPREF9698_00933"/>
<dbReference type="GO" id="GO:0006412">
    <property type="term" value="P:translation"/>
    <property type="evidence" value="ECO:0007669"/>
    <property type="project" value="TreeGrafter"/>
</dbReference>
<dbReference type="SUPFAM" id="SSF50249">
    <property type="entry name" value="Nucleic acid-binding proteins"/>
    <property type="match status" value="1"/>
</dbReference>
<dbReference type="PROSITE" id="PS50126">
    <property type="entry name" value="S1"/>
    <property type="match status" value="1"/>
</dbReference>
<dbReference type="RefSeq" id="WP_003777881.1">
    <property type="nucleotide sequence ID" value="NZ_JH992959.1"/>
</dbReference>
<dbReference type="eggNOG" id="COG1098">
    <property type="taxonomic scope" value="Bacteria"/>
</dbReference>
<dbReference type="FunFam" id="2.40.50.140:FF:000051">
    <property type="entry name" value="RNA-binding transcriptional accessory protein"/>
    <property type="match status" value="1"/>
</dbReference>
<dbReference type="InterPro" id="IPR012340">
    <property type="entry name" value="NA-bd_OB-fold"/>
</dbReference>
<dbReference type="Gene3D" id="2.40.50.140">
    <property type="entry name" value="Nucleic acid-binding proteins"/>
    <property type="match status" value="1"/>
</dbReference>
<comment type="caution">
    <text evidence="3">The sequence shown here is derived from an EMBL/GenBank/DDBJ whole genome shotgun (WGS) entry which is preliminary data.</text>
</comment>
<dbReference type="PANTHER" id="PTHR10724">
    <property type="entry name" value="30S RIBOSOMAL PROTEIN S1"/>
    <property type="match status" value="1"/>
</dbReference>
<dbReference type="PANTHER" id="PTHR10724:SF10">
    <property type="entry name" value="S1 RNA-BINDING DOMAIN-CONTAINING PROTEIN 1"/>
    <property type="match status" value="1"/>
</dbReference>
<evidence type="ECO:0000256" key="1">
    <source>
        <dbReference type="SAM" id="MobiDB-lite"/>
    </source>
</evidence>
<evidence type="ECO:0000313" key="3">
    <source>
        <dbReference type="EMBL" id="EKU93517.1"/>
    </source>
</evidence>
<dbReference type="PATRIC" id="fig|883081.3.peg.929"/>
<reference evidence="3 4" key="1">
    <citation type="submission" date="2012-09" db="EMBL/GenBank/DDBJ databases">
        <title>The Genome Sequence of Alloiococcus otitis ATCC 51267.</title>
        <authorList>
            <consortium name="The Broad Institute Genome Sequencing Platform"/>
            <person name="Earl A."/>
            <person name="Ward D."/>
            <person name="Feldgarden M."/>
            <person name="Gevers D."/>
            <person name="Huys G."/>
            <person name="Walker B."/>
            <person name="Young S.K."/>
            <person name="Zeng Q."/>
            <person name="Gargeya S."/>
            <person name="Fitzgerald M."/>
            <person name="Haas B."/>
            <person name="Abouelleil A."/>
            <person name="Alvarado L."/>
            <person name="Arachchi H.M."/>
            <person name="Berlin A.M."/>
            <person name="Chapman S.B."/>
            <person name="Goldberg J."/>
            <person name="Griggs A."/>
            <person name="Gujja S."/>
            <person name="Hansen M."/>
            <person name="Howarth C."/>
            <person name="Imamovic A."/>
            <person name="Larimer J."/>
            <person name="McCowen C."/>
            <person name="Montmayeur A."/>
            <person name="Murphy C."/>
            <person name="Neiman D."/>
            <person name="Pearson M."/>
            <person name="Priest M."/>
            <person name="Roberts A."/>
            <person name="Saif S."/>
            <person name="Shea T."/>
            <person name="Sisk P."/>
            <person name="Sykes S."/>
            <person name="Wortman J."/>
            <person name="Nusbaum C."/>
            <person name="Birren B."/>
        </authorList>
    </citation>
    <scope>NUCLEOTIDE SEQUENCE [LARGE SCALE GENOMIC DNA]</scope>
    <source>
        <strain evidence="3 4">ATCC 51267</strain>
    </source>
</reference>
<sequence length="125" mass="14388">MTYKIGNRVEGLVTGIQPYGAFVKLDENTQGLIHISELEHKYVKNITDFVQVGQKVKVVILDIDEYSQKISLSIRALHDSPVHPFAKRKKTPRYGRRTGSDFEPIDQKLDQWIRDALKELKDKGH</sequence>
<dbReference type="InterPro" id="IPR050437">
    <property type="entry name" value="Ribos_protein_bS1-like"/>
</dbReference>
<organism evidence="3 4">
    <name type="scientific">Alloiococcus otitis ATCC 51267</name>
    <dbReference type="NCBI Taxonomy" id="883081"/>
    <lineage>
        <taxon>Bacteria</taxon>
        <taxon>Bacillati</taxon>
        <taxon>Bacillota</taxon>
        <taxon>Bacilli</taxon>
        <taxon>Lactobacillales</taxon>
        <taxon>Carnobacteriaceae</taxon>
        <taxon>Alloiococcus</taxon>
    </lineage>
</organism>
<evidence type="ECO:0000313" key="4">
    <source>
        <dbReference type="Proteomes" id="UP000009875"/>
    </source>
</evidence>
<accession>K9ERH6</accession>
<feature type="region of interest" description="Disordered" evidence="1">
    <location>
        <begin position="83"/>
        <end position="102"/>
    </location>
</feature>
<dbReference type="HOGENOM" id="CLU_128762_1_0_9"/>
<gene>
    <name evidence="3" type="ORF">HMPREF9698_00933</name>
</gene>
<dbReference type="NCBIfam" id="NF040579">
    <property type="entry name" value="S1_dom_CvfD"/>
    <property type="match status" value="1"/>
</dbReference>
<dbReference type="GO" id="GO:0003729">
    <property type="term" value="F:mRNA binding"/>
    <property type="evidence" value="ECO:0007669"/>
    <property type="project" value="UniProtKB-ARBA"/>
</dbReference>
<dbReference type="EMBL" id="AGXA01000019">
    <property type="protein sequence ID" value="EKU93517.1"/>
    <property type="molecule type" value="Genomic_DNA"/>
</dbReference>
<evidence type="ECO:0000259" key="2">
    <source>
        <dbReference type="PROSITE" id="PS50126"/>
    </source>
</evidence>
<dbReference type="InterPro" id="IPR035104">
    <property type="entry name" value="Ribosomal_protein_S1-like"/>
</dbReference>
<dbReference type="Pfam" id="PF00575">
    <property type="entry name" value="S1"/>
    <property type="match status" value="1"/>
</dbReference>
<dbReference type="GO" id="GO:0003735">
    <property type="term" value="F:structural constituent of ribosome"/>
    <property type="evidence" value="ECO:0007669"/>
    <property type="project" value="TreeGrafter"/>
</dbReference>
<dbReference type="PRINTS" id="PR00681">
    <property type="entry name" value="RIBOSOMALS1"/>
</dbReference>
<dbReference type="Proteomes" id="UP000009875">
    <property type="component" value="Unassembled WGS sequence"/>
</dbReference>
<name>K9ERH6_9LACT</name>